<keyword evidence="3" id="KW-1185">Reference proteome</keyword>
<evidence type="ECO:0000313" key="3">
    <source>
        <dbReference type="Proteomes" id="UP000192796"/>
    </source>
</evidence>
<dbReference type="AlphaFoldDB" id="A0A1V9FY38"/>
<dbReference type="OrthoDB" id="72025at2"/>
<feature type="domain" description="DUF7710" evidence="1">
    <location>
        <begin position="3"/>
        <end position="87"/>
    </location>
</feature>
<dbReference type="Pfam" id="PF24819">
    <property type="entry name" value="DUF7710"/>
    <property type="match status" value="1"/>
</dbReference>
<dbReference type="STRING" id="1703345.A3860_25580"/>
<name>A0A1V9FY38_9BACT</name>
<reference evidence="2 3" key="1">
    <citation type="submission" date="2016-03" db="EMBL/GenBank/DDBJ databases">
        <title>Niastella vici sp. nov., isolated from farmland soil.</title>
        <authorList>
            <person name="Chen L."/>
            <person name="Wang D."/>
            <person name="Yang S."/>
            <person name="Wang G."/>
        </authorList>
    </citation>
    <scope>NUCLEOTIDE SEQUENCE [LARGE SCALE GENOMIC DNA]</scope>
    <source>
        <strain evidence="2 3">DJ57</strain>
    </source>
</reference>
<dbReference type="EMBL" id="LVYD01000046">
    <property type="protein sequence ID" value="OQP63263.1"/>
    <property type="molecule type" value="Genomic_DNA"/>
</dbReference>
<dbReference type="RefSeq" id="WP_081147988.1">
    <property type="nucleotide sequence ID" value="NZ_LVYD01000046.1"/>
</dbReference>
<sequence length="88" mass="10182">MEIWVFNGAKSHFPSGVFSKKEIADAWIAKHKLTGVLTKYPVDEGVYDWSLANGTFKIKKEEQTKPEFIQRFSSASQEHYHYEDGIEE</sequence>
<accession>A0A1V9FY38</accession>
<evidence type="ECO:0000313" key="2">
    <source>
        <dbReference type="EMBL" id="OQP63263.1"/>
    </source>
</evidence>
<dbReference type="InterPro" id="IPR056127">
    <property type="entry name" value="DUF7710"/>
</dbReference>
<organism evidence="2 3">
    <name type="scientific">Niastella vici</name>
    <dbReference type="NCBI Taxonomy" id="1703345"/>
    <lineage>
        <taxon>Bacteria</taxon>
        <taxon>Pseudomonadati</taxon>
        <taxon>Bacteroidota</taxon>
        <taxon>Chitinophagia</taxon>
        <taxon>Chitinophagales</taxon>
        <taxon>Chitinophagaceae</taxon>
        <taxon>Niastella</taxon>
    </lineage>
</organism>
<comment type="caution">
    <text evidence="2">The sequence shown here is derived from an EMBL/GenBank/DDBJ whole genome shotgun (WGS) entry which is preliminary data.</text>
</comment>
<gene>
    <name evidence="2" type="ORF">A3860_25580</name>
</gene>
<proteinExistence type="predicted"/>
<protein>
    <recommendedName>
        <fullName evidence="1">DUF7710 domain-containing protein</fullName>
    </recommendedName>
</protein>
<dbReference type="Proteomes" id="UP000192796">
    <property type="component" value="Unassembled WGS sequence"/>
</dbReference>
<evidence type="ECO:0000259" key="1">
    <source>
        <dbReference type="Pfam" id="PF24819"/>
    </source>
</evidence>